<dbReference type="SMART" id="SM00248">
    <property type="entry name" value="ANK"/>
    <property type="match status" value="2"/>
</dbReference>
<accession>A0A8S1A0L9</accession>
<proteinExistence type="predicted"/>
<dbReference type="SUPFAM" id="SSF48403">
    <property type="entry name" value="Ankyrin repeat"/>
    <property type="match status" value="1"/>
</dbReference>
<dbReference type="EMBL" id="CADEBC010000510">
    <property type="protein sequence ID" value="CAB3241466.1"/>
    <property type="molecule type" value="Genomic_DNA"/>
</dbReference>
<dbReference type="InterPro" id="IPR027417">
    <property type="entry name" value="P-loop_NTPase"/>
</dbReference>
<sequence>MESSEEDKLIINGEMFFSVRKYIRQKKPSVEIIAKIEEFVKDGADINACDGNDNNNTILHIAVQKEEKDVVLYLLQKYKHLFSVQDKQKALSLALNKDTVVGKEIAEILSTQDNQLKPIVYENYCKQLIPSDESHKKSQDKSIIKDHTYEKRAGTSGVSGQFYETKLLSLVLYRALHDKDIKEFYLAANIKDIGDFDDLCFRFNDVACFMQSKHRENTDKAKLTVASVRSSTGKLGLGIYFESFLKIRRRFSPNATDPMFQGAFDDIDSYFILYTPLKECFDRKLKVNKKICGKLHDIIHTNEKNENQNDKTTDIFQFDFEERDLDFLTKYIKHEQMKTLAKTFLEFILSKNKLEAMMASELVKLYHPALAQQVVLISKEAQMPSENIKNVSNNNCIHIGKFRSEFFYSENDYLMKLKDTFYREIVYTHSAKTGLTKDELKQKIKDIVDHTCAETICQLIGSPLKFDESSDKLSLDTNKLPKNMFKQNEIQQIMFSLQNVQVTRSMIRDAVYLAGRKKLQMLTFQLPQSFGNIDLTTNKKKGLDRLNFLASKFLKLIEYYSENNKNQDIKVININNDVVGPGKILEFSHLDSSGIGGAVGNLLEFDKQSESFTFNERGDLAENAKYVLDKIKEGVSEDLSKYKIIIMIDSFPRTYFDIYQCDKNIASDFLKRLWFYTNQAQEETVEATLKREISIHYNTDKQQNQFSFHVHSDAIFLRFHDKIQKWWKRPTDAQYLSKNTTIYEEAKKDIVDSPLLTVLSVMFIRKIKSLGVEFNKNAIDNLNLNESLTNNNTKVINIVSDAVMLSAAKIMQCNIYQHKYTYINIDYVHVLPPNDYDTMISELTELNDATPVIISETPLNQTLQDTLLKIINTFSERIVNFKRQIIIITGAPLNDDFKQTFQNCYDISVKDDNLNLTDLTSQSQTFIFNTCEIVYQGQKVKLNKFIDDISIEIINGKLLWYLINKEKIEVGIPIESNKYNEIKKYYINRDLKRDGESYEVNTLNDLDDKIVLISSKPCMGKTVLLTRLSLETKKVNPKLWIVMIDMASCVKELEKIKIKETQSIISFLCKIALKKPKEIGKVTITKINDETVVLNSKNLENISFELQLFISFYNNGNIIFLFDGFDKIYPQSTNEALKLFTALEQARKRMWITSDCYVIKILKRKFGLPYELHRLTTMQQKSFLERFWSTNLQLEKLNYDQCNNLTILLEYILKTFNDKLQITEDFGDRRKLPFLSVPLHIIYLSLLHYFKNESHSLSPCYFRDKIKKEFKLDSFTAVDRYLRNCEENESLELNGSPLHIYIAANYFVFQITDKFDLHLEKDMIVNKSNIYINTVILYERFLKANIKRICEMENKIAAGVEQDGRIEFYENHKKLALYAIYKEKDIVKILTPAEINEAKKTINMIESGEMKTDLIDSVVNGVPKFYHLLFAEYFIVETLSDLLKRVKNGNFDDVQLVSVWDFLVNIVLAHSPPSLRNAFEYKLKYNPELAETASNQNCEKIIFDLLLKSDKKRDGGDFNIDNALDIAINEGLVNITNLLMKSVRNNVNKDNADKVMTIIESSAKIVAAVDPSKSELSENITKIIKSPDGETILKVLNLPQSNQAINDRIKTEIVEPVQKLTNQIVQLSGNNQNLVRLVEELPHHLPGFIREIFK</sequence>
<evidence type="ECO:0000313" key="1">
    <source>
        <dbReference type="EMBL" id="CAB3241466.1"/>
    </source>
</evidence>
<name>A0A8S1A0L9_ARCPL</name>
<evidence type="ECO:0000313" key="2">
    <source>
        <dbReference type="Proteomes" id="UP000494106"/>
    </source>
</evidence>
<dbReference type="OrthoDB" id="2157354at2759"/>
<comment type="caution">
    <text evidence="1">The sequence shown here is derived from an EMBL/GenBank/DDBJ whole genome shotgun (WGS) entry which is preliminary data.</text>
</comment>
<dbReference type="InterPro" id="IPR036770">
    <property type="entry name" value="Ankyrin_rpt-contain_sf"/>
</dbReference>
<dbReference type="InterPro" id="IPR002110">
    <property type="entry name" value="Ankyrin_rpt"/>
</dbReference>
<dbReference type="Gene3D" id="1.25.40.20">
    <property type="entry name" value="Ankyrin repeat-containing domain"/>
    <property type="match status" value="1"/>
</dbReference>
<reference evidence="1 2" key="1">
    <citation type="submission" date="2020-04" db="EMBL/GenBank/DDBJ databases">
        <authorList>
            <person name="Wallbank WR R."/>
            <person name="Pardo Diaz C."/>
            <person name="Kozak K."/>
            <person name="Martin S."/>
            <person name="Jiggins C."/>
            <person name="Moest M."/>
            <person name="Warren A I."/>
            <person name="Byers J.R.P. K."/>
            <person name="Montejo-Kovacevich G."/>
            <person name="Yen C E."/>
        </authorList>
    </citation>
    <scope>NUCLEOTIDE SEQUENCE [LARGE SCALE GENOMIC DNA]</scope>
</reference>
<protein>
    <submittedName>
        <fullName evidence="1">Uncharacterized protein</fullName>
    </submittedName>
</protein>
<gene>
    <name evidence="1" type="ORF">APLA_LOCUS8642</name>
</gene>
<keyword evidence="2" id="KW-1185">Reference proteome</keyword>
<dbReference type="Gene3D" id="3.40.50.300">
    <property type="entry name" value="P-loop containing nucleotide triphosphate hydrolases"/>
    <property type="match status" value="1"/>
</dbReference>
<dbReference type="Proteomes" id="UP000494106">
    <property type="component" value="Unassembled WGS sequence"/>
</dbReference>
<organism evidence="1 2">
    <name type="scientific">Arctia plantaginis</name>
    <name type="common">Wood tiger moth</name>
    <name type="synonym">Phalaena plantaginis</name>
    <dbReference type="NCBI Taxonomy" id="874455"/>
    <lineage>
        <taxon>Eukaryota</taxon>
        <taxon>Metazoa</taxon>
        <taxon>Ecdysozoa</taxon>
        <taxon>Arthropoda</taxon>
        <taxon>Hexapoda</taxon>
        <taxon>Insecta</taxon>
        <taxon>Pterygota</taxon>
        <taxon>Neoptera</taxon>
        <taxon>Endopterygota</taxon>
        <taxon>Lepidoptera</taxon>
        <taxon>Glossata</taxon>
        <taxon>Ditrysia</taxon>
        <taxon>Noctuoidea</taxon>
        <taxon>Erebidae</taxon>
        <taxon>Arctiinae</taxon>
        <taxon>Arctia</taxon>
    </lineage>
</organism>